<protein>
    <submittedName>
        <fullName evidence="2">Uncharacterized protein</fullName>
    </submittedName>
</protein>
<evidence type="ECO:0000313" key="1">
    <source>
        <dbReference type="Proteomes" id="UP000887581"/>
    </source>
</evidence>
<dbReference type="AlphaFoldDB" id="A0A915Q3E1"/>
<evidence type="ECO:0000313" key="2">
    <source>
        <dbReference type="WBParaSite" id="sdigi.contig87.g3995.t1"/>
    </source>
</evidence>
<dbReference type="WBParaSite" id="sdigi.contig87.g3995.t1">
    <property type="protein sequence ID" value="sdigi.contig87.g3995.t1"/>
    <property type="gene ID" value="sdigi.contig87.g3995"/>
</dbReference>
<reference evidence="2" key="1">
    <citation type="submission" date="2022-11" db="UniProtKB">
        <authorList>
            <consortium name="WormBaseParasite"/>
        </authorList>
    </citation>
    <scope>IDENTIFICATION</scope>
</reference>
<proteinExistence type="predicted"/>
<sequence length="90" mass="10115">MPGAPSRLFSSLAPRMAPKTFLFRSRLPRKDVQSPFADLMRTRHDLLTDVVITVKDFEKDNASDFSKQSGSLTKSATSKKSWLLSVLKTK</sequence>
<accession>A0A915Q3E1</accession>
<name>A0A915Q3E1_9BILA</name>
<keyword evidence="1" id="KW-1185">Reference proteome</keyword>
<organism evidence="1 2">
    <name type="scientific">Setaria digitata</name>
    <dbReference type="NCBI Taxonomy" id="48799"/>
    <lineage>
        <taxon>Eukaryota</taxon>
        <taxon>Metazoa</taxon>
        <taxon>Ecdysozoa</taxon>
        <taxon>Nematoda</taxon>
        <taxon>Chromadorea</taxon>
        <taxon>Rhabditida</taxon>
        <taxon>Spirurina</taxon>
        <taxon>Spiruromorpha</taxon>
        <taxon>Filarioidea</taxon>
        <taxon>Setariidae</taxon>
        <taxon>Setaria</taxon>
    </lineage>
</organism>
<dbReference type="Proteomes" id="UP000887581">
    <property type="component" value="Unplaced"/>
</dbReference>